<proteinExistence type="predicted"/>
<feature type="non-terminal residue" evidence="1">
    <location>
        <position position="1"/>
    </location>
</feature>
<protein>
    <submittedName>
        <fullName evidence="1">Uncharacterized protein</fullName>
    </submittedName>
</protein>
<name>A0A382VGE5_9ZZZZ</name>
<accession>A0A382VGE5</accession>
<sequence>RFAFLPTSDGEQKVWWSTVEDFSVRYAVETKIPRELLRQLNMWKPLGGRFCVTPDGYVLTLVEEGLLRQSDKQRYKELYENERYDPLRLIDIKESRTGLFPVFIGIWDLDSPPSFKSPRKWGSDLDDDERERVLKNISSFLGGDSVGMVNPESKIDEPEDDPDLIRDYIPDANDSEVALLMEEE</sequence>
<organism evidence="1">
    <name type="scientific">marine metagenome</name>
    <dbReference type="NCBI Taxonomy" id="408172"/>
    <lineage>
        <taxon>unclassified sequences</taxon>
        <taxon>metagenomes</taxon>
        <taxon>ecological metagenomes</taxon>
    </lineage>
</organism>
<gene>
    <name evidence="1" type="ORF">METZ01_LOCUS397822</name>
</gene>
<dbReference type="AlphaFoldDB" id="A0A382VGE5"/>
<evidence type="ECO:0000313" key="1">
    <source>
        <dbReference type="EMBL" id="SVD44968.1"/>
    </source>
</evidence>
<reference evidence="1" key="1">
    <citation type="submission" date="2018-05" db="EMBL/GenBank/DDBJ databases">
        <authorList>
            <person name="Lanie J.A."/>
            <person name="Ng W.-L."/>
            <person name="Kazmierczak K.M."/>
            <person name="Andrzejewski T.M."/>
            <person name="Davidsen T.M."/>
            <person name="Wayne K.J."/>
            <person name="Tettelin H."/>
            <person name="Glass J.I."/>
            <person name="Rusch D."/>
            <person name="Podicherti R."/>
            <person name="Tsui H.-C.T."/>
            <person name="Winkler M.E."/>
        </authorList>
    </citation>
    <scope>NUCLEOTIDE SEQUENCE</scope>
</reference>
<dbReference type="EMBL" id="UINC01151392">
    <property type="protein sequence ID" value="SVD44968.1"/>
    <property type="molecule type" value="Genomic_DNA"/>
</dbReference>